<feature type="compositionally biased region" description="Basic and acidic residues" evidence="5">
    <location>
        <begin position="242"/>
        <end position="256"/>
    </location>
</feature>
<dbReference type="InterPro" id="IPR027417">
    <property type="entry name" value="P-loop_NTPase"/>
</dbReference>
<dbReference type="PANTHER" id="PTHR45704">
    <property type="entry name" value="RAS-LIKE FAMILY MEMBER 11"/>
    <property type="match status" value="1"/>
</dbReference>
<name>A0ABM1VU58_APLCA</name>
<feature type="compositionally biased region" description="Low complexity" evidence="5">
    <location>
        <begin position="201"/>
        <end position="210"/>
    </location>
</feature>
<dbReference type="Pfam" id="PF00071">
    <property type="entry name" value="Ras"/>
    <property type="match status" value="1"/>
</dbReference>
<dbReference type="SMART" id="SM00175">
    <property type="entry name" value="RAB"/>
    <property type="match status" value="1"/>
</dbReference>
<dbReference type="PROSITE" id="PS51421">
    <property type="entry name" value="RAS"/>
    <property type="match status" value="1"/>
</dbReference>
<gene>
    <name evidence="7" type="primary">LOC101864301</name>
</gene>
<keyword evidence="3" id="KW-0378">Hydrolase</keyword>
<dbReference type="PRINTS" id="PR00449">
    <property type="entry name" value="RASTRNSFRMNG"/>
</dbReference>
<dbReference type="Gene3D" id="3.40.50.300">
    <property type="entry name" value="P-loop containing nucleotide triphosphate hydrolases"/>
    <property type="match status" value="1"/>
</dbReference>
<dbReference type="EC" id="3.6.5.2" evidence="2"/>
<evidence type="ECO:0000256" key="5">
    <source>
        <dbReference type="SAM" id="MobiDB-lite"/>
    </source>
</evidence>
<dbReference type="NCBIfam" id="TIGR00231">
    <property type="entry name" value="small_GTP"/>
    <property type="match status" value="1"/>
</dbReference>
<feature type="compositionally biased region" description="Gly residues" evidence="5">
    <location>
        <begin position="232"/>
        <end position="241"/>
    </location>
</feature>
<evidence type="ECO:0000313" key="6">
    <source>
        <dbReference type="Proteomes" id="UP000694888"/>
    </source>
</evidence>
<proteinExistence type="inferred from homology"/>
<dbReference type="InterPro" id="IPR051065">
    <property type="entry name" value="Ras-related_GTPase"/>
</dbReference>
<feature type="region of interest" description="Disordered" evidence="5">
    <location>
        <begin position="194"/>
        <end position="214"/>
    </location>
</feature>
<comment type="catalytic activity">
    <reaction evidence="4">
        <text>GTP + H2O = GDP + phosphate + H(+)</text>
        <dbReference type="Rhea" id="RHEA:19669"/>
        <dbReference type="ChEBI" id="CHEBI:15377"/>
        <dbReference type="ChEBI" id="CHEBI:15378"/>
        <dbReference type="ChEBI" id="CHEBI:37565"/>
        <dbReference type="ChEBI" id="CHEBI:43474"/>
        <dbReference type="ChEBI" id="CHEBI:58189"/>
        <dbReference type="EC" id="3.6.5.2"/>
    </reaction>
</comment>
<evidence type="ECO:0000256" key="4">
    <source>
        <dbReference type="ARBA" id="ARBA00048098"/>
    </source>
</evidence>
<evidence type="ECO:0000256" key="1">
    <source>
        <dbReference type="ARBA" id="ARBA00008344"/>
    </source>
</evidence>
<dbReference type="SMART" id="SM00173">
    <property type="entry name" value="RAS"/>
    <property type="match status" value="1"/>
</dbReference>
<sequence>MASSIRVVILGDHKVGKSAVTVRFLTKRFIGEYSSDIDLLYRSSIKGEDSVTDIEVLDTCTKPGQPVKVEETRVSWADAFVVVYSILSRPSFHAARVLIQGVNRIRTSAYMPIMLLGNKTDLDPRREVGVDEGHQVALEHGCQYFEVSAAENVGITLAFQAFLREARIVQHQKTALLKRRRSSLASMSKRLGAMFGKNKDSSNSNHSNSSGSGGGYSGGISGGYSGGHYTGGGGDGAGGRRGSIDVRDLREMGKLM</sequence>
<dbReference type="Proteomes" id="UP000694888">
    <property type="component" value="Unplaced"/>
</dbReference>
<accession>A0ABM1VU58</accession>
<evidence type="ECO:0000256" key="3">
    <source>
        <dbReference type="ARBA" id="ARBA00022801"/>
    </source>
</evidence>
<comment type="similarity">
    <text evidence="1">Belongs to the small GTPase superfamily. Ras family.</text>
</comment>
<evidence type="ECO:0000256" key="2">
    <source>
        <dbReference type="ARBA" id="ARBA00011984"/>
    </source>
</evidence>
<feature type="region of interest" description="Disordered" evidence="5">
    <location>
        <begin position="232"/>
        <end position="256"/>
    </location>
</feature>
<dbReference type="InterPro" id="IPR001806">
    <property type="entry name" value="Small_GTPase"/>
</dbReference>
<protein>
    <recommendedName>
        <fullName evidence="2">small monomeric GTPase</fullName>
        <ecNumber evidence="2">3.6.5.2</ecNumber>
    </recommendedName>
</protein>
<dbReference type="GeneID" id="101864301"/>
<organism evidence="6 7">
    <name type="scientific">Aplysia californica</name>
    <name type="common">California sea hare</name>
    <dbReference type="NCBI Taxonomy" id="6500"/>
    <lineage>
        <taxon>Eukaryota</taxon>
        <taxon>Metazoa</taxon>
        <taxon>Spiralia</taxon>
        <taxon>Lophotrochozoa</taxon>
        <taxon>Mollusca</taxon>
        <taxon>Gastropoda</taxon>
        <taxon>Heterobranchia</taxon>
        <taxon>Euthyneura</taxon>
        <taxon>Tectipleura</taxon>
        <taxon>Aplysiida</taxon>
        <taxon>Aplysioidea</taxon>
        <taxon>Aplysiidae</taxon>
        <taxon>Aplysia</taxon>
    </lineage>
</organism>
<reference evidence="7" key="1">
    <citation type="submission" date="2025-08" db="UniProtKB">
        <authorList>
            <consortium name="RefSeq"/>
        </authorList>
    </citation>
    <scope>IDENTIFICATION</scope>
</reference>
<dbReference type="SMART" id="SM00174">
    <property type="entry name" value="RHO"/>
    <property type="match status" value="1"/>
</dbReference>
<evidence type="ECO:0000313" key="7">
    <source>
        <dbReference type="RefSeq" id="XP_035825950.1"/>
    </source>
</evidence>
<dbReference type="InterPro" id="IPR005225">
    <property type="entry name" value="Small_GTP-bd"/>
</dbReference>
<dbReference type="PROSITE" id="PS51419">
    <property type="entry name" value="RAB"/>
    <property type="match status" value="1"/>
</dbReference>
<keyword evidence="6" id="KW-1185">Reference proteome</keyword>
<dbReference type="SUPFAM" id="SSF52540">
    <property type="entry name" value="P-loop containing nucleoside triphosphate hydrolases"/>
    <property type="match status" value="1"/>
</dbReference>
<dbReference type="RefSeq" id="XP_035825950.1">
    <property type="nucleotide sequence ID" value="XM_035970057.1"/>
</dbReference>